<evidence type="ECO:0000313" key="2">
    <source>
        <dbReference type="Proteomes" id="UP000193529"/>
    </source>
</evidence>
<comment type="caution">
    <text evidence="1">The sequence shown here is derived from an EMBL/GenBank/DDBJ whole genome shotgun (WGS) entry which is preliminary data.</text>
</comment>
<reference evidence="1 2" key="1">
    <citation type="submission" date="2016-01" db="EMBL/GenBank/DDBJ databases">
        <title>The new phylogeny of the genus Mycobacterium.</title>
        <authorList>
            <person name="Tarcisio F."/>
            <person name="Conor M."/>
            <person name="Antonella G."/>
            <person name="Elisabetta G."/>
            <person name="Giulia F.S."/>
            <person name="Sara T."/>
            <person name="Anna F."/>
            <person name="Clotilde B."/>
            <person name="Roberto B."/>
            <person name="Veronica D.S."/>
            <person name="Fabio R."/>
            <person name="Monica P."/>
            <person name="Olivier J."/>
            <person name="Enrico T."/>
            <person name="Nicola S."/>
        </authorList>
    </citation>
    <scope>NUCLEOTIDE SEQUENCE [LARGE SCALE GENOMIC DNA]</scope>
    <source>
        <strain evidence="1 2">DSM 44572</strain>
    </source>
</reference>
<sequence length="119" mass="13071">MPGDQRFGLVDESQRATGVVESGFDFGLNGVEPRGDCRWCVTAAGECMCCTNPVSRFFGSGPITGECWGERHMRQNRSAQQGVVSLVRSLQRQDEVGLRSVGLLEIEELQSTGKQADFR</sequence>
<dbReference type="Proteomes" id="UP000193529">
    <property type="component" value="Unassembled WGS sequence"/>
</dbReference>
<protein>
    <submittedName>
        <fullName evidence="1">Uncharacterized protein</fullName>
    </submittedName>
</protein>
<accession>A0A1X1ZL57</accession>
<proteinExistence type="predicted"/>
<gene>
    <name evidence="1" type="ORF">AWC19_10070</name>
</gene>
<evidence type="ECO:0000313" key="1">
    <source>
        <dbReference type="EMBL" id="ORW24090.1"/>
    </source>
</evidence>
<organism evidence="1 2">
    <name type="scientific">Mycobacterium palustre</name>
    <dbReference type="NCBI Taxonomy" id="153971"/>
    <lineage>
        <taxon>Bacteria</taxon>
        <taxon>Bacillati</taxon>
        <taxon>Actinomycetota</taxon>
        <taxon>Actinomycetes</taxon>
        <taxon>Mycobacteriales</taxon>
        <taxon>Mycobacteriaceae</taxon>
        <taxon>Mycobacterium</taxon>
        <taxon>Mycobacterium simiae complex</taxon>
    </lineage>
</organism>
<keyword evidence="2" id="KW-1185">Reference proteome</keyword>
<dbReference type="AlphaFoldDB" id="A0A1X1ZL57"/>
<name>A0A1X1ZL57_9MYCO</name>
<dbReference type="EMBL" id="LQPJ01000103">
    <property type="protein sequence ID" value="ORW24090.1"/>
    <property type="molecule type" value="Genomic_DNA"/>
</dbReference>